<proteinExistence type="predicted"/>
<sequence>MVSASSTRSRPSWAVAPLSMEALQGATQENRVGKAVYWGQAVGGALHLRQKTTIGRLAAAEGLRFYDVSPALQQFLTGLQSRQGIGLSLSCSSTARWSRRKSPLCCPWAGGKTCALWAADISQRPERKLQ</sequence>
<gene>
    <name evidence="1" type="ORF">GWK47_050403</name>
</gene>
<evidence type="ECO:0000313" key="2">
    <source>
        <dbReference type="Proteomes" id="UP000770661"/>
    </source>
</evidence>
<reference evidence="1" key="1">
    <citation type="submission" date="2020-07" db="EMBL/GenBank/DDBJ databases">
        <title>The High-quality genome of the commercially important snow crab, Chionoecetes opilio.</title>
        <authorList>
            <person name="Jeong J.-H."/>
            <person name="Ryu S."/>
        </authorList>
    </citation>
    <scope>NUCLEOTIDE SEQUENCE</scope>
    <source>
        <strain evidence="1">MADBK_172401_WGS</strain>
        <tissue evidence="1">Digestive gland</tissue>
    </source>
</reference>
<dbReference type="AlphaFoldDB" id="A0A8J5CSW2"/>
<dbReference type="Proteomes" id="UP000770661">
    <property type="component" value="Unassembled WGS sequence"/>
</dbReference>
<protein>
    <submittedName>
        <fullName evidence="1">Uncharacterized protein</fullName>
    </submittedName>
</protein>
<keyword evidence="2" id="KW-1185">Reference proteome</keyword>
<dbReference type="EMBL" id="JACEEZ010014455">
    <property type="protein sequence ID" value="KAG0719476.1"/>
    <property type="molecule type" value="Genomic_DNA"/>
</dbReference>
<accession>A0A8J5CSW2</accession>
<comment type="caution">
    <text evidence="1">The sequence shown here is derived from an EMBL/GenBank/DDBJ whole genome shotgun (WGS) entry which is preliminary data.</text>
</comment>
<evidence type="ECO:0000313" key="1">
    <source>
        <dbReference type="EMBL" id="KAG0719476.1"/>
    </source>
</evidence>
<organism evidence="1 2">
    <name type="scientific">Chionoecetes opilio</name>
    <name type="common">Atlantic snow crab</name>
    <name type="synonym">Cancer opilio</name>
    <dbReference type="NCBI Taxonomy" id="41210"/>
    <lineage>
        <taxon>Eukaryota</taxon>
        <taxon>Metazoa</taxon>
        <taxon>Ecdysozoa</taxon>
        <taxon>Arthropoda</taxon>
        <taxon>Crustacea</taxon>
        <taxon>Multicrustacea</taxon>
        <taxon>Malacostraca</taxon>
        <taxon>Eumalacostraca</taxon>
        <taxon>Eucarida</taxon>
        <taxon>Decapoda</taxon>
        <taxon>Pleocyemata</taxon>
        <taxon>Brachyura</taxon>
        <taxon>Eubrachyura</taxon>
        <taxon>Majoidea</taxon>
        <taxon>Majidae</taxon>
        <taxon>Chionoecetes</taxon>
    </lineage>
</organism>
<name>A0A8J5CSW2_CHIOP</name>